<evidence type="ECO:0000313" key="1">
    <source>
        <dbReference type="EMBL" id="KAK4090199.1"/>
    </source>
</evidence>
<organism evidence="1 2">
    <name type="scientific">Purpureocillium lilacinum</name>
    <name type="common">Paecilomyces lilacinus</name>
    <dbReference type="NCBI Taxonomy" id="33203"/>
    <lineage>
        <taxon>Eukaryota</taxon>
        <taxon>Fungi</taxon>
        <taxon>Dikarya</taxon>
        <taxon>Ascomycota</taxon>
        <taxon>Pezizomycotina</taxon>
        <taxon>Sordariomycetes</taxon>
        <taxon>Hypocreomycetidae</taxon>
        <taxon>Hypocreales</taxon>
        <taxon>Ophiocordycipitaceae</taxon>
        <taxon>Purpureocillium</taxon>
    </lineage>
</organism>
<name>A0ABR0C1N9_PURLI</name>
<keyword evidence="2" id="KW-1185">Reference proteome</keyword>
<dbReference type="Proteomes" id="UP001287286">
    <property type="component" value="Unassembled WGS sequence"/>
</dbReference>
<evidence type="ECO:0000313" key="2">
    <source>
        <dbReference type="Proteomes" id="UP001287286"/>
    </source>
</evidence>
<reference evidence="1 2" key="1">
    <citation type="journal article" date="2024" name="Microbiol. Resour. Announc.">
        <title>Genome annotations for the ascomycete fungi Trichoderma harzianum, Trichoderma aggressivum, and Purpureocillium lilacinum.</title>
        <authorList>
            <person name="Beijen E.P.W."/>
            <person name="Ohm R.A."/>
        </authorList>
    </citation>
    <scope>NUCLEOTIDE SEQUENCE [LARGE SCALE GENOMIC DNA]</scope>
    <source>
        <strain evidence="1 2">CBS 150709</strain>
    </source>
</reference>
<accession>A0ABR0C1N9</accession>
<gene>
    <name evidence="1" type="ORF">Purlil1_5370</name>
</gene>
<proteinExistence type="predicted"/>
<sequence length="294" mass="31785">MHGRDSRPDARITSMEQTTLEGFASAVLGSWTAVARDGSLFGVACQHVSWHETLQPSMLTSAAGYSCWQSFGAVRSGCAKVPCQLERRYGHGPSHGANAPENQTQSNHTRPLVRHTNAVTSAREGENGLATITMAEEACACARDFGFSSPGVFVHSPVSSVVFCSRTRRAAEEKLGQDGQMQPHPRAKRCPAGGIRGGVRVWGPVCQDWGRRSPLAGSVGQQQQMRALFRRLGYSTVLLQYSTCGLVPAAQRMLVPRKRPGRAALRWLPGLVHAVGATQTCEARVMMTRSLIMG</sequence>
<protein>
    <submittedName>
        <fullName evidence="1">Uncharacterized protein</fullName>
    </submittedName>
</protein>
<dbReference type="EMBL" id="JAWRVI010000016">
    <property type="protein sequence ID" value="KAK4090199.1"/>
    <property type="molecule type" value="Genomic_DNA"/>
</dbReference>
<comment type="caution">
    <text evidence="1">The sequence shown here is derived from an EMBL/GenBank/DDBJ whole genome shotgun (WGS) entry which is preliminary data.</text>
</comment>